<organism evidence="3 4">
    <name type="scientific">Sphingomonas japonica</name>
    <dbReference type="NCBI Taxonomy" id="511662"/>
    <lineage>
        <taxon>Bacteria</taxon>
        <taxon>Pseudomonadati</taxon>
        <taxon>Pseudomonadota</taxon>
        <taxon>Alphaproteobacteria</taxon>
        <taxon>Sphingomonadales</taxon>
        <taxon>Sphingomonadaceae</taxon>
        <taxon>Sphingomonas</taxon>
    </lineage>
</organism>
<accession>A0ABX0U2E8</accession>
<proteinExistence type="predicted"/>
<keyword evidence="4" id="KW-1185">Reference proteome</keyword>
<protein>
    <recommendedName>
        <fullName evidence="2">DUF6644 domain-containing protein</fullName>
    </recommendedName>
</protein>
<dbReference type="Pfam" id="PF20349">
    <property type="entry name" value="DUF6644"/>
    <property type="match status" value="1"/>
</dbReference>
<keyword evidence="1" id="KW-0472">Membrane</keyword>
<reference evidence="3 4" key="1">
    <citation type="submission" date="2020-03" db="EMBL/GenBank/DDBJ databases">
        <title>Genomic Encyclopedia of Type Strains, Phase IV (KMG-IV): sequencing the most valuable type-strain genomes for metagenomic binning, comparative biology and taxonomic classification.</title>
        <authorList>
            <person name="Goeker M."/>
        </authorList>
    </citation>
    <scope>NUCLEOTIDE SEQUENCE [LARGE SCALE GENOMIC DNA]</scope>
    <source>
        <strain evidence="3 4">DSM 22753</strain>
    </source>
</reference>
<keyword evidence="1" id="KW-0812">Transmembrane</keyword>
<feature type="transmembrane region" description="Helical" evidence="1">
    <location>
        <begin position="65"/>
        <end position="89"/>
    </location>
</feature>
<evidence type="ECO:0000313" key="4">
    <source>
        <dbReference type="Proteomes" id="UP000788153"/>
    </source>
</evidence>
<feature type="transmembrane region" description="Helical" evidence="1">
    <location>
        <begin position="33"/>
        <end position="53"/>
    </location>
</feature>
<feature type="transmembrane region" description="Helical" evidence="1">
    <location>
        <begin position="101"/>
        <end position="122"/>
    </location>
</feature>
<dbReference type="Proteomes" id="UP000788153">
    <property type="component" value="Unassembled WGS sequence"/>
</dbReference>
<dbReference type="EMBL" id="JAASQP010000001">
    <property type="protein sequence ID" value="NIJ22893.1"/>
    <property type="molecule type" value="Genomic_DNA"/>
</dbReference>
<evidence type="ECO:0000313" key="3">
    <source>
        <dbReference type="EMBL" id="NIJ22893.1"/>
    </source>
</evidence>
<evidence type="ECO:0000256" key="1">
    <source>
        <dbReference type="SAM" id="Phobius"/>
    </source>
</evidence>
<dbReference type="InterPro" id="IPR046586">
    <property type="entry name" value="DUF6644"/>
</dbReference>
<name>A0ABX0U2E8_9SPHN</name>
<comment type="caution">
    <text evidence="3">The sequence shown here is derived from an EMBL/GenBank/DDBJ whole genome shotgun (WGS) entry which is preliminary data.</text>
</comment>
<feature type="domain" description="DUF6644" evidence="2">
    <location>
        <begin position="31"/>
        <end position="156"/>
    </location>
</feature>
<feature type="transmembrane region" description="Helical" evidence="1">
    <location>
        <begin position="134"/>
        <end position="154"/>
    </location>
</feature>
<dbReference type="RefSeq" id="WP_208402823.1">
    <property type="nucleotide sequence ID" value="NZ_BAAAEV010000001.1"/>
</dbReference>
<evidence type="ECO:0000259" key="2">
    <source>
        <dbReference type="Pfam" id="PF20349"/>
    </source>
</evidence>
<sequence>MEQSLAILAGWLDGIGVGPWARGSSSVYPVANILHLLGLVMLVGGIGVVDLRIAGLWRSIPVTPLARALTPVAAIGLALMVPSGAVLFAADGTALAKSATFQVKLVLIALALANAGLFRLLWQGRSTFPLLARAMAAASVGLWLTIAAYGRWIAYS</sequence>
<keyword evidence="1" id="KW-1133">Transmembrane helix</keyword>
<gene>
    <name evidence="3" type="ORF">FHT01_000435</name>
</gene>